<dbReference type="EMBL" id="CP002371">
    <property type="protein sequence ID" value="ADR52211.1"/>
    <property type="molecule type" value="Genomic_DNA"/>
</dbReference>
<reference evidence="4" key="1">
    <citation type="submission" date="2010-11" db="EMBL/GenBank/DDBJ databases">
        <title>Complete genome sequence of Candidatus Liberibacter solanacearum CLso-ZC1.</title>
        <authorList>
            <person name="Lin H."/>
            <person name="Doddapaneni H.V."/>
            <person name="Lou B."/>
            <person name="Civerolo E.L."/>
            <person name="Chen C."/>
            <person name="Duan Y."/>
            <person name="Zhou L."/>
            <person name="Glynn J."/>
        </authorList>
    </citation>
    <scope>NUCLEOTIDE SEQUENCE [LARGE SCALE GENOMIC DNA]</scope>
    <source>
        <strain evidence="4">CLso-ZC1</strain>
    </source>
</reference>
<evidence type="ECO:0000256" key="2">
    <source>
        <dbReference type="SAM" id="Phobius"/>
    </source>
</evidence>
<evidence type="ECO:0008006" key="5">
    <source>
        <dbReference type="Google" id="ProtNLM"/>
    </source>
</evidence>
<dbReference type="KEGG" id="lso:CKC_02300"/>
<proteinExistence type="predicted"/>
<dbReference type="HOGENOM" id="CLU_2316899_0_0_5"/>
<reference evidence="3 4" key="3">
    <citation type="journal article" date="2011" name="PLoS ONE">
        <title>The Complete Genome Sequence of 'Candidatus Liberibacter solanacearum', the Bacterium Associated with Potato Zebra Chip Disease.</title>
        <authorList>
            <person name="Lin H."/>
            <person name="Lou B."/>
            <person name="Glynn J.M."/>
            <person name="Doddapaneni H."/>
            <person name="Civerolo E.L."/>
            <person name="Chen C."/>
            <person name="Duan Y."/>
            <person name="Zhou L."/>
            <person name="Vahling C.M."/>
        </authorList>
    </citation>
    <scope>NUCLEOTIDE SEQUENCE [LARGE SCALE GENOMIC DNA]</scope>
    <source>
        <strain evidence="3 4">CLso-ZC1</strain>
    </source>
</reference>
<keyword evidence="2" id="KW-0812">Transmembrane</keyword>
<dbReference type="GeneID" id="96885965"/>
<sequence length="99" mass="11734">MLNVNVFDILTIVVLCIILTLNFHYFWSLIRNPINSYKRIRKAFSEIYKSQRNISPNSSTPLKKDLEIKPTRKKQTSKDTTEENKKKHPINLAMRKEEL</sequence>
<gene>
    <name evidence="3" type="ordered locus">CKC_02300</name>
</gene>
<name>E4UCX1_LIBSC</name>
<keyword evidence="2" id="KW-0472">Membrane</keyword>
<organism evidence="3 4">
    <name type="scientific">Liberibacter solanacearum (strain CLso-ZC1)</name>
    <dbReference type="NCBI Taxonomy" id="658172"/>
    <lineage>
        <taxon>Bacteria</taxon>
        <taxon>Pseudomonadati</taxon>
        <taxon>Pseudomonadota</taxon>
        <taxon>Alphaproteobacteria</taxon>
        <taxon>Hyphomicrobiales</taxon>
        <taxon>Rhizobiaceae</taxon>
        <taxon>Liberibacter</taxon>
    </lineage>
</organism>
<evidence type="ECO:0000313" key="4">
    <source>
        <dbReference type="Proteomes" id="UP000007038"/>
    </source>
</evidence>
<dbReference type="RefSeq" id="WP_013461867.1">
    <property type="nucleotide sequence ID" value="NC_014774.1"/>
</dbReference>
<reference key="2">
    <citation type="submission" date="2010-11" db="EMBL/GenBank/DDBJ databases">
        <authorList>
            <person name="Lin H."/>
            <person name="Doddapaneni H.V."/>
            <person name="Lou B."/>
            <person name="Civerolo E.L."/>
            <person name="Chen C."/>
            <person name="Duan Y."/>
            <person name="Zhou L."/>
            <person name="Glynn J."/>
        </authorList>
    </citation>
    <scope>NUCLEOTIDE SEQUENCE</scope>
    <source>
        <strain>CLso-ZC1</strain>
    </source>
</reference>
<feature type="region of interest" description="Disordered" evidence="1">
    <location>
        <begin position="53"/>
        <end position="99"/>
    </location>
</feature>
<dbReference type="Proteomes" id="UP000007038">
    <property type="component" value="Chromosome"/>
</dbReference>
<dbReference type="AlphaFoldDB" id="E4UCX1"/>
<feature type="compositionally biased region" description="Basic and acidic residues" evidence="1">
    <location>
        <begin position="62"/>
        <end position="85"/>
    </location>
</feature>
<protein>
    <recommendedName>
        <fullName evidence="5">Transmembrane protein</fullName>
    </recommendedName>
</protein>
<keyword evidence="2" id="KW-1133">Transmembrane helix</keyword>
<feature type="transmembrane region" description="Helical" evidence="2">
    <location>
        <begin position="6"/>
        <end position="30"/>
    </location>
</feature>
<evidence type="ECO:0000313" key="3">
    <source>
        <dbReference type="EMBL" id="ADR52211.1"/>
    </source>
</evidence>
<accession>E4UCX1</accession>
<evidence type="ECO:0000256" key="1">
    <source>
        <dbReference type="SAM" id="MobiDB-lite"/>
    </source>
</evidence>